<dbReference type="SMART" id="SM00667">
    <property type="entry name" value="LisH"/>
    <property type="match status" value="1"/>
</dbReference>
<dbReference type="InterPro" id="IPR015915">
    <property type="entry name" value="Kelch-typ_b-propeller"/>
</dbReference>
<dbReference type="RefSeq" id="XP_052755941.1">
    <property type="nucleotide sequence ID" value="XM_052899981.1"/>
</dbReference>
<feature type="compositionally biased region" description="Pro residues" evidence="3">
    <location>
        <begin position="1208"/>
        <end position="1217"/>
    </location>
</feature>
<feature type="compositionally biased region" description="Low complexity" evidence="3">
    <location>
        <begin position="1082"/>
        <end position="1093"/>
    </location>
</feature>
<dbReference type="InterPro" id="IPR052456">
    <property type="entry name" value="CTLH_complex_component"/>
</dbReference>
<evidence type="ECO:0000259" key="4">
    <source>
        <dbReference type="Pfam" id="PF06588"/>
    </source>
</evidence>
<dbReference type="Gene3D" id="2.120.10.80">
    <property type="entry name" value="Kelch-type beta propeller"/>
    <property type="match status" value="2"/>
</dbReference>
<dbReference type="Proteomes" id="UP001652740">
    <property type="component" value="Unplaced"/>
</dbReference>
<dbReference type="InterPro" id="IPR006594">
    <property type="entry name" value="LisH"/>
</dbReference>
<dbReference type="SUPFAM" id="SSF49785">
    <property type="entry name" value="Galactose-binding domain-like"/>
    <property type="match status" value="1"/>
</dbReference>
<dbReference type="PROSITE" id="PS50896">
    <property type="entry name" value="LISH"/>
    <property type="match status" value="1"/>
</dbReference>
<dbReference type="Gene3D" id="2.60.120.260">
    <property type="entry name" value="Galactose-binding domain-like"/>
    <property type="match status" value="1"/>
</dbReference>
<dbReference type="SUPFAM" id="SSF117281">
    <property type="entry name" value="Kelch motif"/>
    <property type="match status" value="2"/>
</dbReference>
<dbReference type="Pfam" id="PF24681">
    <property type="entry name" value="Kelch_KLHDC2_KLHL20_DRC7"/>
    <property type="match status" value="1"/>
</dbReference>
<name>A0ABM3MX73_GALME</name>
<organism evidence="5 6">
    <name type="scientific">Galleria mellonella</name>
    <name type="common">Greater wax moth</name>
    <dbReference type="NCBI Taxonomy" id="7137"/>
    <lineage>
        <taxon>Eukaryota</taxon>
        <taxon>Metazoa</taxon>
        <taxon>Ecdysozoa</taxon>
        <taxon>Arthropoda</taxon>
        <taxon>Hexapoda</taxon>
        <taxon>Insecta</taxon>
        <taxon>Pterygota</taxon>
        <taxon>Neoptera</taxon>
        <taxon>Endopterygota</taxon>
        <taxon>Lepidoptera</taxon>
        <taxon>Glossata</taxon>
        <taxon>Ditrysia</taxon>
        <taxon>Pyraloidea</taxon>
        <taxon>Pyralidae</taxon>
        <taxon>Galleriinae</taxon>
        <taxon>Galleria</taxon>
    </lineage>
</organism>
<gene>
    <name evidence="6" type="primary">LOC113521601</name>
</gene>
<protein>
    <submittedName>
        <fullName evidence="6">Muskelin isoform X1</fullName>
    </submittedName>
</protein>
<accession>A0ABM3MX73</accession>
<keyword evidence="1" id="KW-0880">Kelch repeat</keyword>
<feature type="compositionally biased region" description="Low complexity" evidence="3">
    <location>
        <begin position="1218"/>
        <end position="1236"/>
    </location>
</feature>
<feature type="region of interest" description="Disordered" evidence="3">
    <location>
        <begin position="1199"/>
        <end position="1236"/>
    </location>
</feature>
<evidence type="ECO:0000256" key="2">
    <source>
        <dbReference type="ARBA" id="ARBA00022737"/>
    </source>
</evidence>
<reference evidence="6" key="1">
    <citation type="submission" date="2025-08" db="UniProtKB">
        <authorList>
            <consortium name="RefSeq"/>
        </authorList>
    </citation>
    <scope>IDENTIFICATION</scope>
    <source>
        <tissue evidence="6">Whole larvae</tissue>
    </source>
</reference>
<dbReference type="InterPro" id="IPR008979">
    <property type="entry name" value="Galactose-bd-like_sf"/>
</dbReference>
<keyword evidence="5" id="KW-1185">Reference proteome</keyword>
<dbReference type="Pfam" id="PF06588">
    <property type="entry name" value="Muskelin_N"/>
    <property type="match status" value="1"/>
</dbReference>
<dbReference type="PANTHER" id="PTHR15526">
    <property type="entry name" value="MUSKELIN"/>
    <property type="match status" value="1"/>
</dbReference>
<dbReference type="InterPro" id="IPR010565">
    <property type="entry name" value="Muskelin_N"/>
</dbReference>
<evidence type="ECO:0000313" key="6">
    <source>
        <dbReference type="RefSeq" id="XP_052755941.1"/>
    </source>
</evidence>
<dbReference type="PANTHER" id="PTHR15526:SF5">
    <property type="entry name" value="MUSKELIN"/>
    <property type="match status" value="1"/>
</dbReference>
<feature type="region of interest" description="Disordered" evidence="3">
    <location>
        <begin position="1077"/>
        <end position="1101"/>
    </location>
</feature>
<sequence>MDDKYETIKLCYTVHKFSSYSANYIPENIMVNNPSDQLSRWFTDSTTPSQFILLKLKSLSIVETIKFGKYIKAHVSDLKKFQIFGGTDENNLSLLLSAGLKKNSAPETFRLRHRTAEGLYLPIRYLKIVPIQSWGPAYNYTIWYVELQGKNQDEFISTVMETINLRKEEEAVRIILKHLRTRRYKDAFEALSRESGVQLEGALQARLWTALVENGDYNLAEQILEEAYNEGEFSWYESWQPYKPEWREMSACSSQVEERLCCAEGAPPTPARMPDPQLLCVDRDPAENTGMGAGVESTAEVGEAAACEAACSAGCGGTCCSKPGPRGGHQLVVDATTGTLYLFGGWNGTEDLDDLWSFCTASERWALLCRHSGRAGGPGPRSCHKMVLDPRRRRLYTLGRYLDTAHRTLRNMNSDLYVYSVEEGAWSLVCADTAAVGGPRLVFDHQMCIDADTQTIYVFGGRVLPTNTDEAVIPQYSGLYAYYIATNTWQLLLSDKIDPTVPSPQPRVSHSMLFHPVQRRLYIFAGQRNKEHLVDLWWWDVGSGARQALCRAAAGPPPAAGFTQRATLDPDTDEMFVLSGMSKEKDKRVYNTLWVFSLRRMTWTCVYRNDRVSANEPRPRFAHQLVYDPVRKVHYLFGGNPGNPSSPRLRLDDLWALRLVRWSAGEAVATARAALRVARYRELAAQPARAACALHYLRHRVAPALDHSDPRQVRSHTHIHAALPAAPRRARARPLRPAPGALTHAHTRCTTCGTASRPRSTTPTRARCAHTRTYTLHYLRHRVAPALDHSDPRQVRSHTHIHAALPAAPRRARARPLRPAPGALTHAHTRCTTCGTASRPRSTTPTRARCAHTRTYTLHYLRHRVAPALDHSDPRQVRSHTHIHAALPAAPRRARARPLRPAPGALTHAHTRCTTCGTASRPRSTTPTRARCAHTRTYTLHYLRHRVAPALDHSDPRQVRSHTHIHAALPAAPRRARARPLRPAPGALTHAHTRCTTCGTASRPRSTTPTRARCAHTRTYTLHYLRHRVAPALDHSDPRQVRSHTHIHAALPAAPRRARARPLRPAPGALTHAHTRCTTCGTASRPRSTTPTRARCRGSRSWRQRCSRARARARARASAGVAARAARAARARRARAARARGRWTRGACARWRGAARTCPRTQTSRTRCRRYWVRKKYHRSRRRLSRRCRCRRPTRGTWARTRTRSRLLPPPPPPTPGAAPRACASTTASPTTSGPAPCLRPGTLWTSCNYNSQPLNTRQRQRYELYATSL</sequence>
<dbReference type="GeneID" id="113521601"/>
<evidence type="ECO:0000256" key="3">
    <source>
        <dbReference type="SAM" id="MobiDB-lite"/>
    </source>
</evidence>
<evidence type="ECO:0000256" key="1">
    <source>
        <dbReference type="ARBA" id="ARBA00022441"/>
    </source>
</evidence>
<evidence type="ECO:0000313" key="5">
    <source>
        <dbReference type="Proteomes" id="UP001652740"/>
    </source>
</evidence>
<feature type="domain" description="Muskelin N-terminal" evidence="4">
    <location>
        <begin position="9"/>
        <end position="200"/>
    </location>
</feature>
<proteinExistence type="predicted"/>
<keyword evidence="2" id="KW-0677">Repeat</keyword>